<keyword evidence="3" id="KW-1185">Reference proteome</keyword>
<evidence type="ECO:0000256" key="1">
    <source>
        <dbReference type="SAM" id="Phobius"/>
    </source>
</evidence>
<keyword evidence="1" id="KW-0812">Transmembrane</keyword>
<dbReference type="OrthoDB" id="10394203at2759"/>
<evidence type="ECO:0000313" key="2">
    <source>
        <dbReference type="EMBL" id="GFE55321.1"/>
    </source>
</evidence>
<dbReference type="PROSITE" id="PS51257">
    <property type="entry name" value="PROKAR_LIPOPROTEIN"/>
    <property type="match status" value="1"/>
</dbReference>
<feature type="transmembrane region" description="Helical" evidence="1">
    <location>
        <begin position="66"/>
        <end position="84"/>
    </location>
</feature>
<proteinExistence type="predicted"/>
<organism evidence="2 3">
    <name type="scientific">Babesia ovis</name>
    <dbReference type="NCBI Taxonomy" id="5869"/>
    <lineage>
        <taxon>Eukaryota</taxon>
        <taxon>Sar</taxon>
        <taxon>Alveolata</taxon>
        <taxon>Apicomplexa</taxon>
        <taxon>Aconoidasida</taxon>
        <taxon>Piroplasmida</taxon>
        <taxon>Babesiidae</taxon>
        <taxon>Babesia</taxon>
    </lineage>
</organism>
<dbReference type="AlphaFoldDB" id="A0A9W5TCT3"/>
<dbReference type="Proteomes" id="UP001057455">
    <property type="component" value="Unassembled WGS sequence"/>
</dbReference>
<gene>
    <name evidence="2" type="ORF">BaOVIS_027250</name>
</gene>
<protein>
    <submittedName>
        <fullName evidence="2">Uncharacterized protein</fullName>
    </submittedName>
</protein>
<reference evidence="2" key="1">
    <citation type="submission" date="2019-12" db="EMBL/GenBank/DDBJ databases">
        <title>Genome sequence of Babesia ovis.</title>
        <authorList>
            <person name="Yamagishi J."/>
            <person name="Sevinc F."/>
            <person name="Xuan X."/>
        </authorList>
    </citation>
    <scope>NUCLEOTIDE SEQUENCE</scope>
    <source>
        <strain evidence="2">Selcuk</strain>
    </source>
</reference>
<sequence>MPQCFRLATKRCESSVIHFNAQCAGCLVLFGCFKSLCAALVGPLKVLHGILHRDAEVFKRGTISSAIWLLLMPLRGFYVCLGALSCKGYAKLEYVATVAASCIDSLSTCAIFWALARGRKMAILPSKRSYNRRTVKLNQSQVGAS</sequence>
<evidence type="ECO:0000313" key="3">
    <source>
        <dbReference type="Proteomes" id="UP001057455"/>
    </source>
</evidence>
<feature type="transmembrane region" description="Helical" evidence="1">
    <location>
        <begin position="96"/>
        <end position="116"/>
    </location>
</feature>
<name>A0A9W5TCT3_BABOV</name>
<keyword evidence="1" id="KW-1133">Transmembrane helix</keyword>
<dbReference type="EMBL" id="BLIY01000019">
    <property type="protein sequence ID" value="GFE55321.1"/>
    <property type="molecule type" value="Genomic_DNA"/>
</dbReference>
<accession>A0A9W5TCT3</accession>
<keyword evidence="1" id="KW-0472">Membrane</keyword>
<comment type="caution">
    <text evidence="2">The sequence shown here is derived from an EMBL/GenBank/DDBJ whole genome shotgun (WGS) entry which is preliminary data.</text>
</comment>